<evidence type="ECO:0000256" key="5">
    <source>
        <dbReference type="ARBA" id="ARBA00023134"/>
    </source>
</evidence>
<keyword evidence="3 8" id="KW-0547">Nucleotide-binding</keyword>
<organism evidence="11 12">
    <name type="scientific">Monodelphis domestica</name>
    <name type="common">Gray short-tailed opossum</name>
    <dbReference type="NCBI Taxonomy" id="13616"/>
    <lineage>
        <taxon>Eukaryota</taxon>
        <taxon>Metazoa</taxon>
        <taxon>Chordata</taxon>
        <taxon>Craniata</taxon>
        <taxon>Vertebrata</taxon>
        <taxon>Euteleostomi</taxon>
        <taxon>Mammalia</taxon>
        <taxon>Metatheria</taxon>
        <taxon>Didelphimorphia</taxon>
        <taxon>Didelphidae</taxon>
        <taxon>Monodelphis</taxon>
    </lineage>
</organism>
<evidence type="ECO:0000256" key="7">
    <source>
        <dbReference type="PIRNR" id="PIRNR006698"/>
    </source>
</evidence>
<dbReference type="GO" id="GO:0060090">
    <property type="term" value="F:molecular adaptor activity"/>
    <property type="evidence" value="ECO:0000318"/>
    <property type="project" value="GO_Central"/>
</dbReference>
<evidence type="ECO:0000259" key="10">
    <source>
        <dbReference type="PROSITE" id="PS51719"/>
    </source>
</evidence>
<dbReference type="GO" id="GO:0008104">
    <property type="term" value="P:intracellular protein localization"/>
    <property type="evidence" value="ECO:0000318"/>
    <property type="project" value="GO_Central"/>
</dbReference>
<keyword evidence="6 7" id="KW-0206">Cytoskeleton</keyword>
<evidence type="ECO:0000313" key="11">
    <source>
        <dbReference type="Ensembl" id="ENSMODP00000013711.3"/>
    </source>
</evidence>
<dbReference type="GO" id="GO:0005525">
    <property type="term" value="F:GTP binding"/>
    <property type="evidence" value="ECO:0007669"/>
    <property type="project" value="UniProtKB-UniRule"/>
</dbReference>
<dbReference type="GO" id="GO:0061640">
    <property type="term" value="P:cytoskeleton-dependent cytokinesis"/>
    <property type="evidence" value="ECO:0000318"/>
    <property type="project" value="GO_Central"/>
</dbReference>
<keyword evidence="2" id="KW-0963">Cytoplasm</keyword>
<dbReference type="Gene3D" id="3.40.50.300">
    <property type="entry name" value="P-loop containing nucleotide triphosphate hydrolases"/>
    <property type="match status" value="1"/>
</dbReference>
<evidence type="ECO:0000313" key="12">
    <source>
        <dbReference type="Proteomes" id="UP000002280"/>
    </source>
</evidence>
<dbReference type="HOGENOM" id="CLU_017718_7_1_1"/>
<reference evidence="11" key="3">
    <citation type="submission" date="2025-09" db="UniProtKB">
        <authorList>
            <consortium name="Ensembl"/>
        </authorList>
    </citation>
    <scope>IDENTIFICATION</scope>
</reference>
<feature type="domain" description="Septin-type G" evidence="10">
    <location>
        <begin position="37"/>
        <end position="301"/>
    </location>
</feature>
<dbReference type="Proteomes" id="UP000002280">
    <property type="component" value="Chromosome 1"/>
</dbReference>
<sequence>CGSMADLDSRGVRLLTLSGHVGFDSLPEQLVCRQLCQGFTFNIMCVGETGIGKSTLMNTLFNTDFDSQECSHFERCVRLRQCCYNLCECDVHLRLTIVEAQGFGDQMDKDVEPIVNYVDAQFESYLQEELKVQRCLYDYLDTRVHVCLYFITPTGHSLKSLDLVTLKRLDSKVNIIPIIAKADTLTKCELLKFKNKIKNDLGRNGVRIYQFPTDDEAVAQINVAMNAHLPFAVVGSMDEVCVNNKLVRAREYPWGVVQVDDDDHSDFGKLREMLIRVNMEDLREQTHRCHYELYRCCRLKEMGYQSSLREYKPSLSQGSECVEAMRKQLAEELCRKEREMKQMIVNRMKQKEVEVKEMERELQARLECLKRIYQEERQKVEEKRKQLEDEKIAFNQRKAACEAMMKAQAAHPPRGDREQNN</sequence>
<dbReference type="GO" id="GO:0031105">
    <property type="term" value="C:septin complex"/>
    <property type="evidence" value="ECO:0000318"/>
    <property type="project" value="GO_Central"/>
</dbReference>
<dbReference type="CDD" id="cd01850">
    <property type="entry name" value="CDC_Septin"/>
    <property type="match status" value="1"/>
</dbReference>
<keyword evidence="5 8" id="KW-0342">GTP-binding</keyword>
<dbReference type="SUPFAM" id="SSF52540">
    <property type="entry name" value="P-loop containing nucleoside triphosphate hydrolases"/>
    <property type="match status" value="1"/>
</dbReference>
<dbReference type="eggNOG" id="KOG3859">
    <property type="taxonomic scope" value="Eukaryota"/>
</dbReference>
<dbReference type="GO" id="GO:0005940">
    <property type="term" value="C:septin ring"/>
    <property type="evidence" value="ECO:0000318"/>
    <property type="project" value="GO_Central"/>
</dbReference>
<comment type="subcellular location">
    <subcellularLocation>
        <location evidence="1">Cytoplasm</location>
        <location evidence="1">Cytoskeleton</location>
    </subcellularLocation>
</comment>
<dbReference type="InterPro" id="IPR030379">
    <property type="entry name" value="G_SEPTIN_dom"/>
</dbReference>
<dbReference type="InParanoid" id="F7BCD4"/>
<name>F7BCD4_MONDO</name>
<evidence type="ECO:0000256" key="6">
    <source>
        <dbReference type="ARBA" id="ARBA00023212"/>
    </source>
</evidence>
<comment type="function">
    <text evidence="7">Filament-forming cytoskeletal GTPase.</text>
</comment>
<evidence type="ECO:0000256" key="2">
    <source>
        <dbReference type="ARBA" id="ARBA00022490"/>
    </source>
</evidence>
<dbReference type="Ensembl" id="ENSMODT00000013961.3">
    <property type="protein sequence ID" value="ENSMODP00000013711.3"/>
    <property type="gene ID" value="ENSMODG00000010954.3"/>
</dbReference>
<comment type="subunit">
    <text evidence="7">Septins polymerize into heterooligomeric protein complexes that form filaments.</text>
</comment>
<dbReference type="AlphaFoldDB" id="F7BCD4"/>
<evidence type="ECO:0000256" key="4">
    <source>
        <dbReference type="ARBA" id="ARBA00023054"/>
    </source>
</evidence>
<proteinExistence type="inferred from homology"/>
<evidence type="ECO:0000256" key="9">
    <source>
        <dbReference type="SAM" id="Coils"/>
    </source>
</evidence>
<evidence type="ECO:0000256" key="8">
    <source>
        <dbReference type="RuleBase" id="RU004560"/>
    </source>
</evidence>
<evidence type="ECO:0000256" key="3">
    <source>
        <dbReference type="ARBA" id="ARBA00022741"/>
    </source>
</evidence>
<dbReference type="GO" id="GO:0015630">
    <property type="term" value="C:microtubule cytoskeleton"/>
    <property type="evidence" value="ECO:0000318"/>
    <property type="project" value="GO_Central"/>
</dbReference>
<reference evidence="11 12" key="1">
    <citation type="journal article" date="2007" name="Nature">
        <title>Genome of the marsupial Monodelphis domestica reveals innovation in non-coding sequences.</title>
        <authorList>
            <person name="Mikkelsen T.S."/>
            <person name="Wakefield M.J."/>
            <person name="Aken B."/>
            <person name="Amemiya C.T."/>
            <person name="Chang J.L."/>
            <person name="Duke S."/>
            <person name="Garber M."/>
            <person name="Gentles A.J."/>
            <person name="Goodstadt L."/>
            <person name="Heger A."/>
            <person name="Jurka J."/>
            <person name="Kamal M."/>
            <person name="Mauceli E."/>
            <person name="Searle S.M."/>
            <person name="Sharpe T."/>
            <person name="Baker M.L."/>
            <person name="Batzer M.A."/>
            <person name="Benos P.V."/>
            <person name="Belov K."/>
            <person name="Clamp M."/>
            <person name="Cook A."/>
            <person name="Cuff J."/>
            <person name="Das R."/>
            <person name="Davidow L."/>
            <person name="Deakin J.E."/>
            <person name="Fazzari M.J."/>
            <person name="Glass J.L."/>
            <person name="Grabherr M."/>
            <person name="Greally J.M."/>
            <person name="Gu W."/>
            <person name="Hore T.A."/>
            <person name="Huttley G.A."/>
            <person name="Kleber M."/>
            <person name="Jirtle R.L."/>
            <person name="Koina E."/>
            <person name="Lee J.T."/>
            <person name="Mahony S."/>
            <person name="Marra M.A."/>
            <person name="Miller R.D."/>
            <person name="Nicholls R.D."/>
            <person name="Oda M."/>
            <person name="Papenfuss A.T."/>
            <person name="Parra Z.E."/>
            <person name="Pollock D.D."/>
            <person name="Ray D.A."/>
            <person name="Schein J.E."/>
            <person name="Speed T.P."/>
            <person name="Thompson K."/>
            <person name="VandeBerg J.L."/>
            <person name="Wade C.M."/>
            <person name="Walker J.A."/>
            <person name="Waters P.D."/>
            <person name="Webber C."/>
            <person name="Weidman J.R."/>
            <person name="Xie X."/>
            <person name="Zody M.C."/>
            <person name="Baldwin J."/>
            <person name="Abdouelleil A."/>
            <person name="Abdulkadir J."/>
            <person name="Abebe A."/>
            <person name="Abera B."/>
            <person name="Abreu J."/>
            <person name="Acer S.C."/>
            <person name="Aftuck L."/>
            <person name="Alexander A."/>
            <person name="An P."/>
            <person name="Anderson E."/>
            <person name="Anderson S."/>
            <person name="Arachi H."/>
            <person name="Azer M."/>
            <person name="Bachantsang P."/>
            <person name="Barry A."/>
            <person name="Bayul T."/>
            <person name="Berlin A."/>
            <person name="Bessette D."/>
            <person name="Bloom T."/>
            <person name="Bloom T."/>
            <person name="Boguslavskiy L."/>
            <person name="Bonnet C."/>
            <person name="Boukhgalter B."/>
            <person name="Bourzgui I."/>
            <person name="Brown A."/>
            <person name="Cahill P."/>
            <person name="Channer S."/>
            <person name="Cheshatsang Y."/>
            <person name="Chuda L."/>
            <person name="Citroen M."/>
            <person name="Collymore A."/>
            <person name="Cooke P."/>
            <person name="Costello M."/>
            <person name="D'Aco K."/>
            <person name="Daza R."/>
            <person name="De Haan G."/>
            <person name="DeGray S."/>
            <person name="DeMaso C."/>
            <person name="Dhargay N."/>
            <person name="Dooley K."/>
            <person name="Dooley E."/>
            <person name="Doricent M."/>
            <person name="Dorje P."/>
            <person name="Dorjee K."/>
            <person name="Dupes A."/>
            <person name="Elong R."/>
            <person name="Falk J."/>
            <person name="Farina A."/>
            <person name="Faro S."/>
            <person name="Ferguson D."/>
            <person name="Fisher S."/>
            <person name="Foley C.D."/>
            <person name="Franke A."/>
            <person name="Friedrich D."/>
            <person name="Gadbois L."/>
            <person name="Gearin G."/>
            <person name="Gearin C.R."/>
            <person name="Giannoukos G."/>
            <person name="Goode T."/>
            <person name="Graham J."/>
            <person name="Grandbois E."/>
            <person name="Grewal S."/>
            <person name="Gyaltsen K."/>
            <person name="Hafez N."/>
            <person name="Hagos B."/>
            <person name="Hall J."/>
            <person name="Henson C."/>
            <person name="Hollinger A."/>
            <person name="Honan T."/>
            <person name="Huard M.D."/>
            <person name="Hughes L."/>
            <person name="Hurhula B."/>
            <person name="Husby M.E."/>
            <person name="Kamat A."/>
            <person name="Kanga B."/>
            <person name="Kashin S."/>
            <person name="Khazanovich D."/>
            <person name="Kisner P."/>
            <person name="Lance K."/>
            <person name="Lara M."/>
            <person name="Lee W."/>
            <person name="Lennon N."/>
            <person name="Letendre F."/>
            <person name="LeVine R."/>
            <person name="Lipovsky A."/>
            <person name="Liu X."/>
            <person name="Liu J."/>
            <person name="Liu S."/>
            <person name="Lokyitsang T."/>
            <person name="Lokyitsang Y."/>
            <person name="Lubonja R."/>
            <person name="Lui A."/>
            <person name="MacDonald P."/>
            <person name="Magnisalis V."/>
            <person name="Maru K."/>
            <person name="Matthews C."/>
            <person name="McCusker W."/>
            <person name="McDonough S."/>
            <person name="Mehta T."/>
            <person name="Meldrim J."/>
            <person name="Meneus L."/>
            <person name="Mihai O."/>
            <person name="Mihalev A."/>
            <person name="Mihova T."/>
            <person name="Mittelman R."/>
            <person name="Mlenga V."/>
            <person name="Montmayeur A."/>
            <person name="Mulrain L."/>
            <person name="Navidi A."/>
            <person name="Naylor J."/>
            <person name="Negash T."/>
            <person name="Nguyen T."/>
            <person name="Nguyen N."/>
            <person name="Nicol R."/>
            <person name="Norbu C."/>
            <person name="Norbu N."/>
            <person name="Novod N."/>
            <person name="O'Neill B."/>
            <person name="Osman S."/>
            <person name="Markiewicz E."/>
            <person name="Oyono O.L."/>
            <person name="Patti C."/>
            <person name="Phunkhang P."/>
            <person name="Pierre F."/>
            <person name="Priest M."/>
            <person name="Raghuraman S."/>
            <person name="Rege F."/>
            <person name="Reyes R."/>
            <person name="Rise C."/>
            <person name="Rogov P."/>
            <person name="Ross K."/>
            <person name="Ryan E."/>
            <person name="Settipalli S."/>
            <person name="Shea T."/>
            <person name="Sherpa N."/>
            <person name="Shi L."/>
            <person name="Shih D."/>
            <person name="Sparrow T."/>
            <person name="Spaulding J."/>
            <person name="Stalker J."/>
            <person name="Stange-Thomann N."/>
            <person name="Stavropoulos S."/>
            <person name="Stone C."/>
            <person name="Strader C."/>
            <person name="Tesfaye S."/>
            <person name="Thomson T."/>
            <person name="Thoulutsang Y."/>
            <person name="Thoulutsang D."/>
            <person name="Topham K."/>
            <person name="Topping I."/>
            <person name="Tsamla T."/>
            <person name="Vassiliev H."/>
            <person name="Vo A."/>
            <person name="Wangchuk T."/>
            <person name="Wangdi T."/>
            <person name="Weiand M."/>
            <person name="Wilkinson J."/>
            <person name="Wilson A."/>
            <person name="Yadav S."/>
            <person name="Young G."/>
            <person name="Yu Q."/>
            <person name="Zembek L."/>
            <person name="Zhong D."/>
            <person name="Zimmer A."/>
            <person name="Zwirko Z."/>
            <person name="Jaffe D.B."/>
            <person name="Alvarez P."/>
            <person name="Brockman W."/>
            <person name="Butler J."/>
            <person name="Chin C."/>
            <person name="Gnerre S."/>
            <person name="MacCallum I."/>
            <person name="Graves J.A."/>
            <person name="Ponting C.P."/>
            <person name="Breen M."/>
            <person name="Samollow P.B."/>
            <person name="Lander E.S."/>
            <person name="Lindblad-Toh K."/>
        </authorList>
    </citation>
    <scope>NUCLEOTIDE SEQUENCE [LARGE SCALE GENOMIC DNA]</scope>
</reference>
<dbReference type="GO" id="GO:0003924">
    <property type="term" value="F:GTPase activity"/>
    <property type="evidence" value="ECO:0000318"/>
    <property type="project" value="GO_Central"/>
</dbReference>
<dbReference type="Bgee" id="ENSMODG00000010954">
    <property type="expression patterns" value="Expressed in testis and 2 other cell types or tissues"/>
</dbReference>
<dbReference type="FunFam" id="3.40.50.300:FF:002048">
    <property type="entry name" value="Septin 6"/>
    <property type="match status" value="1"/>
</dbReference>
<dbReference type="PANTHER" id="PTHR18884">
    <property type="entry name" value="SEPTIN"/>
    <property type="match status" value="1"/>
</dbReference>
<accession>F7BCD4</accession>
<keyword evidence="4 9" id="KW-0175">Coiled coil</keyword>
<protein>
    <recommendedName>
        <fullName evidence="7">Septin</fullName>
    </recommendedName>
</protein>
<evidence type="ECO:0000256" key="1">
    <source>
        <dbReference type="ARBA" id="ARBA00004245"/>
    </source>
</evidence>
<dbReference type="InterPro" id="IPR027417">
    <property type="entry name" value="P-loop_NTPase"/>
</dbReference>
<dbReference type="GeneTree" id="ENSGT00940000156068"/>
<dbReference type="STRING" id="13616.ENSMODP00000013711"/>
<feature type="coiled-coil region" evidence="9">
    <location>
        <begin position="322"/>
        <end position="397"/>
    </location>
</feature>
<comment type="similarity">
    <text evidence="7 8">Belongs to the TRAFAC class TrmE-Era-EngA-EngB-Septin-like GTPase superfamily. Septin GTPase family.</text>
</comment>
<dbReference type="PIRSF" id="PIRSF006698">
    <property type="entry name" value="Septin"/>
    <property type="match status" value="1"/>
</dbReference>
<dbReference type="Pfam" id="PF00735">
    <property type="entry name" value="Septin"/>
    <property type="match status" value="1"/>
</dbReference>
<dbReference type="PROSITE" id="PS51719">
    <property type="entry name" value="G_SEPTIN"/>
    <property type="match status" value="1"/>
</dbReference>
<dbReference type="InterPro" id="IPR016491">
    <property type="entry name" value="Septin"/>
</dbReference>
<keyword evidence="12" id="KW-1185">Reference proteome</keyword>
<reference evidence="11" key="2">
    <citation type="submission" date="2025-08" db="UniProtKB">
        <authorList>
            <consortium name="Ensembl"/>
        </authorList>
    </citation>
    <scope>IDENTIFICATION</scope>
</reference>
<dbReference type="GO" id="GO:0032153">
    <property type="term" value="C:cell division site"/>
    <property type="evidence" value="ECO:0000318"/>
    <property type="project" value="GO_Central"/>
</dbReference>